<sequence>MDSIQSQTDVYHAVLDGIIQRRRTERLQLGRSSRQATEDALVHLSSFGPVAFKQGVEVFRARRLIHEWEDVYHGGPSQIGIGKARNGPGRVIEMTPEATMHISSYRSEKPLSTNSLQNSPEDFARAIIDSLPRRTLGELINQGETAYCVMCMKALGRDTLLFILPCGHWFDMQCLMTWLVKPGKDCCPLCRQAIGVSVEDIASVGDDLVYKSQEYVDESRIAGDSSVY</sequence>
<name>A0A9W9EK68_9EURO</name>
<dbReference type="InterPro" id="IPR013083">
    <property type="entry name" value="Znf_RING/FYVE/PHD"/>
</dbReference>
<keyword evidence="1" id="KW-0862">Zinc</keyword>
<dbReference type="GO" id="GO:0008270">
    <property type="term" value="F:zinc ion binding"/>
    <property type="evidence" value="ECO:0007669"/>
    <property type="project" value="UniProtKB-KW"/>
</dbReference>
<feature type="domain" description="RING-type" evidence="2">
    <location>
        <begin position="148"/>
        <end position="191"/>
    </location>
</feature>
<reference evidence="3" key="2">
    <citation type="journal article" date="2023" name="IMA Fungus">
        <title>Comparative genomic study of the Penicillium genus elucidates a diverse pangenome and 15 lateral gene transfer events.</title>
        <authorList>
            <person name="Petersen C."/>
            <person name="Sorensen T."/>
            <person name="Nielsen M.R."/>
            <person name="Sondergaard T.E."/>
            <person name="Sorensen J.L."/>
            <person name="Fitzpatrick D.A."/>
            <person name="Frisvad J.C."/>
            <person name="Nielsen K.L."/>
        </authorList>
    </citation>
    <scope>NUCLEOTIDE SEQUENCE</scope>
    <source>
        <strain evidence="3">IBT 30069</strain>
    </source>
</reference>
<dbReference type="OrthoDB" id="4359500at2759"/>
<dbReference type="SUPFAM" id="SSF57850">
    <property type="entry name" value="RING/U-box"/>
    <property type="match status" value="1"/>
</dbReference>
<keyword evidence="4" id="KW-1185">Reference proteome</keyword>
<dbReference type="Pfam" id="PF13639">
    <property type="entry name" value="zf-RING_2"/>
    <property type="match status" value="1"/>
</dbReference>
<dbReference type="InterPro" id="IPR001841">
    <property type="entry name" value="Znf_RING"/>
</dbReference>
<evidence type="ECO:0000313" key="3">
    <source>
        <dbReference type="EMBL" id="KAJ5083346.1"/>
    </source>
</evidence>
<protein>
    <recommendedName>
        <fullName evidence="2">RING-type domain-containing protein</fullName>
    </recommendedName>
</protein>
<dbReference type="Gene3D" id="3.30.40.10">
    <property type="entry name" value="Zinc/RING finger domain, C3HC4 (zinc finger)"/>
    <property type="match status" value="1"/>
</dbReference>
<evidence type="ECO:0000256" key="1">
    <source>
        <dbReference type="PROSITE-ProRule" id="PRU00175"/>
    </source>
</evidence>
<organism evidence="3 4">
    <name type="scientific">Penicillium angulare</name>
    <dbReference type="NCBI Taxonomy" id="116970"/>
    <lineage>
        <taxon>Eukaryota</taxon>
        <taxon>Fungi</taxon>
        <taxon>Dikarya</taxon>
        <taxon>Ascomycota</taxon>
        <taxon>Pezizomycotina</taxon>
        <taxon>Eurotiomycetes</taxon>
        <taxon>Eurotiomycetidae</taxon>
        <taxon>Eurotiales</taxon>
        <taxon>Aspergillaceae</taxon>
        <taxon>Penicillium</taxon>
    </lineage>
</organism>
<dbReference type="GO" id="GO:0006511">
    <property type="term" value="P:ubiquitin-dependent protein catabolic process"/>
    <property type="evidence" value="ECO:0007669"/>
    <property type="project" value="TreeGrafter"/>
</dbReference>
<reference evidence="3" key="1">
    <citation type="submission" date="2022-11" db="EMBL/GenBank/DDBJ databases">
        <authorList>
            <person name="Petersen C."/>
        </authorList>
    </citation>
    <scope>NUCLEOTIDE SEQUENCE</scope>
    <source>
        <strain evidence="3">IBT 30069</strain>
    </source>
</reference>
<gene>
    <name evidence="3" type="ORF">N7456_012773</name>
</gene>
<dbReference type="AlphaFoldDB" id="A0A9W9EK68"/>
<evidence type="ECO:0000313" key="4">
    <source>
        <dbReference type="Proteomes" id="UP001149165"/>
    </source>
</evidence>
<dbReference type="GO" id="GO:0061630">
    <property type="term" value="F:ubiquitin protein ligase activity"/>
    <property type="evidence" value="ECO:0007669"/>
    <property type="project" value="TreeGrafter"/>
</dbReference>
<dbReference type="PROSITE" id="PS50089">
    <property type="entry name" value="ZF_RING_2"/>
    <property type="match status" value="1"/>
</dbReference>
<comment type="caution">
    <text evidence="3">The sequence shown here is derived from an EMBL/GenBank/DDBJ whole genome shotgun (WGS) entry which is preliminary data.</text>
</comment>
<accession>A0A9W9EK68</accession>
<dbReference type="EMBL" id="JAPQKH010000008">
    <property type="protein sequence ID" value="KAJ5083346.1"/>
    <property type="molecule type" value="Genomic_DNA"/>
</dbReference>
<dbReference type="InterPro" id="IPR051826">
    <property type="entry name" value="E3_ubiquitin-ligase_domain"/>
</dbReference>
<dbReference type="SMART" id="SM00184">
    <property type="entry name" value="RING"/>
    <property type="match status" value="1"/>
</dbReference>
<keyword evidence="1" id="KW-0479">Metal-binding</keyword>
<dbReference type="PANTHER" id="PTHR22765">
    <property type="entry name" value="RING FINGER AND PROTEASE ASSOCIATED DOMAIN-CONTAINING"/>
    <property type="match status" value="1"/>
</dbReference>
<keyword evidence="1" id="KW-0863">Zinc-finger</keyword>
<evidence type="ECO:0000259" key="2">
    <source>
        <dbReference type="PROSITE" id="PS50089"/>
    </source>
</evidence>
<proteinExistence type="predicted"/>
<dbReference type="Proteomes" id="UP001149165">
    <property type="component" value="Unassembled WGS sequence"/>
</dbReference>